<proteinExistence type="predicted"/>
<dbReference type="RefSeq" id="WP_174518385.1">
    <property type="nucleotide sequence ID" value="NZ_LJRC01000250.1"/>
</dbReference>
<accession>A0A0P9XT45</accession>
<dbReference type="PATRIC" id="fig|251707.3.peg.2477"/>
<name>A0A0P9XT45_9PSED</name>
<protein>
    <recommendedName>
        <fullName evidence="3">DUF2357 domain-containing protein</fullName>
    </recommendedName>
</protein>
<dbReference type="EMBL" id="LJRC01000250">
    <property type="protein sequence ID" value="KPY31679.1"/>
    <property type="molecule type" value="Genomic_DNA"/>
</dbReference>
<evidence type="ECO:0008006" key="3">
    <source>
        <dbReference type="Google" id="ProtNLM"/>
    </source>
</evidence>
<dbReference type="AlphaFoldDB" id="A0A0P9XT45"/>
<sequence length="612" mass="68467">MWLDRLTGEQYRQLPETIEPGRYQHTGNGPAFNGHTPVFSGVLVSDGGERCQLGNEVHFFSLSPQAQSVEIETLCKAVAAIDVGLSQDPLMSPLMPAAIIDTQSSLLPFEEHLLDVVKQGHLHQISQRPRLDLHYEDEVADVARARRLAKGALVHLASHSELWQRQTLSGVIPKKVLARFSEDDYGIYENRIYARLLDKTERHLQGRLSALKGLQATLDQALKFYESEGVDFRLSREVCRLWGMTFDQAATSRLSELLSQILGTLEYLHRVISGLQQSGVYLSVSRQAQVVGALHLTNILSHDPHYRHLALLWDLLEQTTVATRSSPEELFSHNQYLADAYSRYAGLVLRHALRPYLPEQDEGIWAGRCIRLQQSGLDWQLVSVVSGEHASEEVLLTVVPWLTDAHLLDETLQLSLERLIAWPGIGQEPQQAAYQGQWIALSPSDMYCVERFGQLVDTVLYRMVLQSYGQPLTKIPMKALALADGIKGVHVDRQNHALELREAISKDSIAVLKDALVTANSSQQAEALERHNQEIIALEKCPVCEAKADVFFQSPIGFRANCGKCSTERYLRREGTQLVFDQTVSGRKGFVALGRRAFSLDVSRIAASTGLR</sequence>
<gene>
    <name evidence="1" type="ORF">ALO52_01819</name>
</gene>
<reference evidence="1 2" key="1">
    <citation type="submission" date="2015-09" db="EMBL/GenBank/DDBJ databases">
        <title>Genome announcement of multiple Pseudomonas syringae strains.</title>
        <authorList>
            <person name="Thakur S."/>
            <person name="Wang P.W."/>
            <person name="Gong Y."/>
            <person name="Weir B.S."/>
            <person name="Guttman D.S."/>
        </authorList>
    </citation>
    <scope>NUCLEOTIDE SEQUENCE [LARGE SCALE GENOMIC DNA]</scope>
    <source>
        <strain evidence="1 2">ICMP3956</strain>
    </source>
</reference>
<evidence type="ECO:0000313" key="1">
    <source>
        <dbReference type="EMBL" id="KPY31679.1"/>
    </source>
</evidence>
<evidence type="ECO:0000313" key="2">
    <source>
        <dbReference type="Proteomes" id="UP000050562"/>
    </source>
</evidence>
<organism evidence="1 2">
    <name type="scientific">Pseudomonas syringae pv. primulae</name>
    <dbReference type="NCBI Taxonomy" id="251707"/>
    <lineage>
        <taxon>Bacteria</taxon>
        <taxon>Pseudomonadati</taxon>
        <taxon>Pseudomonadota</taxon>
        <taxon>Gammaproteobacteria</taxon>
        <taxon>Pseudomonadales</taxon>
        <taxon>Pseudomonadaceae</taxon>
        <taxon>Pseudomonas</taxon>
    </lineage>
</organism>
<dbReference type="Proteomes" id="UP000050562">
    <property type="component" value="Unassembled WGS sequence"/>
</dbReference>
<comment type="caution">
    <text evidence="1">The sequence shown here is derived from an EMBL/GenBank/DDBJ whole genome shotgun (WGS) entry which is preliminary data.</text>
</comment>